<evidence type="ECO:0000313" key="2">
    <source>
        <dbReference type="EMBL" id="VDM37463.1"/>
    </source>
</evidence>
<dbReference type="WBParaSite" id="TCNE_0000616901-mRNA-1">
    <property type="protein sequence ID" value="TCNE_0000616901-mRNA-1"/>
    <property type="gene ID" value="TCNE_0000616901"/>
</dbReference>
<name>A0A183UCE9_TOXCA</name>
<evidence type="ECO:0000313" key="3">
    <source>
        <dbReference type="Proteomes" id="UP000050794"/>
    </source>
</evidence>
<organism evidence="3 4">
    <name type="scientific">Toxocara canis</name>
    <name type="common">Canine roundworm</name>
    <dbReference type="NCBI Taxonomy" id="6265"/>
    <lineage>
        <taxon>Eukaryota</taxon>
        <taxon>Metazoa</taxon>
        <taxon>Ecdysozoa</taxon>
        <taxon>Nematoda</taxon>
        <taxon>Chromadorea</taxon>
        <taxon>Rhabditida</taxon>
        <taxon>Spirurina</taxon>
        <taxon>Ascaridomorpha</taxon>
        <taxon>Ascaridoidea</taxon>
        <taxon>Toxocaridae</taxon>
        <taxon>Toxocara</taxon>
    </lineage>
</organism>
<dbReference type="Proteomes" id="UP000050794">
    <property type="component" value="Unassembled WGS sequence"/>
</dbReference>
<reference evidence="2 3" key="2">
    <citation type="submission" date="2018-11" db="EMBL/GenBank/DDBJ databases">
        <authorList>
            <consortium name="Pathogen Informatics"/>
        </authorList>
    </citation>
    <scope>NUCLEOTIDE SEQUENCE [LARGE SCALE GENOMIC DNA]</scope>
</reference>
<accession>A0A183UCE9</accession>
<evidence type="ECO:0000313" key="4">
    <source>
        <dbReference type="WBParaSite" id="TCNE_0000616901-mRNA-1"/>
    </source>
</evidence>
<keyword evidence="3" id="KW-1185">Reference proteome</keyword>
<proteinExistence type="predicted"/>
<gene>
    <name evidence="2" type="ORF">TCNE_LOCUS6169</name>
</gene>
<feature type="signal peptide" evidence="1">
    <location>
        <begin position="1"/>
        <end position="17"/>
    </location>
</feature>
<dbReference type="EMBL" id="UYWY01019448">
    <property type="protein sequence ID" value="VDM37463.1"/>
    <property type="molecule type" value="Genomic_DNA"/>
</dbReference>
<feature type="chain" id="PRO_5044553077" evidence="1">
    <location>
        <begin position="18"/>
        <end position="82"/>
    </location>
</feature>
<protein>
    <submittedName>
        <fullName evidence="4">Secreted protein</fullName>
    </submittedName>
</protein>
<dbReference type="AlphaFoldDB" id="A0A183UCE9"/>
<sequence>MLMLMLMLLSAAANVFARNGIVWAGWRAGNGGWWIVGGRWADVVDGVDGELWMEWMVNGGWRGLWAADGVDAVNGVFATQSH</sequence>
<keyword evidence="1" id="KW-0732">Signal</keyword>
<reference evidence="4" key="1">
    <citation type="submission" date="2016-06" db="UniProtKB">
        <authorList>
            <consortium name="WormBaseParasite"/>
        </authorList>
    </citation>
    <scope>IDENTIFICATION</scope>
</reference>
<evidence type="ECO:0000256" key="1">
    <source>
        <dbReference type="SAM" id="SignalP"/>
    </source>
</evidence>